<dbReference type="GO" id="GO:0000270">
    <property type="term" value="P:peptidoglycan metabolic process"/>
    <property type="evidence" value="ECO:0007669"/>
    <property type="project" value="TreeGrafter"/>
</dbReference>
<sequence>MAKRILLFFLIFSALPVIATTQQIIDKFVSDPDFIPSSIGICITDVKTGETIASYNERQAVIPASTIKVITTATALRLYRPSFCLYTTVGHTGTIDETETLHGDLVIHGGGDPSLGSAYRCRHTEDFIDQIIQRILSNHIKSIKGRIVVDNSLFDEPAISPKWMVEDIAWDYGTGCHAFSYKDNRIEINLRYNGKSYDVTGVNPPNRFVVETSLTKGEKENITVKCENNRYTISGTIPKRKDRYRLYLSIARPDSLFITDLQEKFQTAGIEVKNSNLGQLPETTWFHYPSDYLGDIVHSLNVRSDNLYAESVLRLLSLSDHEKGSAEKGIDIIRKYWQNYEADSLELFMYDGSGLARNNKVSAKYLNCVLKETARDSLIGEYFVQTLPLAGKEGSVATIIKHGELPGELRLKSGSMSDVHAYAGYYTTPQNRYAIVVMINNYTCTRAQLKQKISTLLTQVLSKKE</sequence>
<dbReference type="GO" id="GO:0004185">
    <property type="term" value="F:serine-type carboxypeptidase activity"/>
    <property type="evidence" value="ECO:0007669"/>
    <property type="project" value="InterPro"/>
</dbReference>
<comment type="caution">
    <text evidence="4">The sequence shown here is derived from an EMBL/GenBank/DDBJ whole genome shotgun (WGS) entry which is preliminary data.</text>
</comment>
<dbReference type="SUPFAM" id="SSF56601">
    <property type="entry name" value="beta-lactamase/transpeptidase-like"/>
    <property type="match status" value="1"/>
</dbReference>
<dbReference type="PANTHER" id="PTHR30023">
    <property type="entry name" value="D-ALANYL-D-ALANINE CARBOXYPEPTIDASE"/>
    <property type="match status" value="1"/>
</dbReference>
<dbReference type="GO" id="GO:0006508">
    <property type="term" value="P:proteolysis"/>
    <property type="evidence" value="ECO:0007669"/>
    <property type="project" value="InterPro"/>
</dbReference>
<dbReference type="STRING" id="742726.HMPREF9448_02117"/>
<keyword evidence="3" id="KW-0732">Signal</keyword>
<dbReference type="InterPro" id="IPR000667">
    <property type="entry name" value="Peptidase_S13"/>
</dbReference>
<dbReference type="GeneID" id="77849325"/>
<protein>
    <submittedName>
        <fullName evidence="4">D-alanyl-D-alanine carboxypeptidase/D-alanyl-D-alanine-endopeptidase</fullName>
    </submittedName>
</protein>
<dbReference type="Gene3D" id="3.40.710.10">
    <property type="entry name" value="DD-peptidase/beta-lactamase superfamily"/>
    <property type="match status" value="2"/>
</dbReference>
<dbReference type="EMBL" id="ADLE01000015">
    <property type="protein sequence ID" value="EJZ62765.1"/>
    <property type="molecule type" value="Genomic_DNA"/>
</dbReference>
<dbReference type="RefSeq" id="WP_008862512.1">
    <property type="nucleotide sequence ID" value="NZ_JH815205.1"/>
</dbReference>
<dbReference type="NCBIfam" id="TIGR00666">
    <property type="entry name" value="PBP4"/>
    <property type="match status" value="1"/>
</dbReference>
<keyword evidence="2" id="KW-0378">Hydrolase</keyword>
<evidence type="ECO:0000256" key="1">
    <source>
        <dbReference type="ARBA" id="ARBA00006096"/>
    </source>
</evidence>
<dbReference type="Gene3D" id="3.50.80.20">
    <property type="entry name" value="D-Ala-D-Ala carboxypeptidase C, peptidase S13"/>
    <property type="match status" value="1"/>
</dbReference>
<dbReference type="Proteomes" id="UP000006044">
    <property type="component" value="Unassembled WGS sequence"/>
</dbReference>
<gene>
    <name evidence="4" type="ORF">HMPREF9448_02117</name>
</gene>
<evidence type="ECO:0000313" key="5">
    <source>
        <dbReference type="Proteomes" id="UP000006044"/>
    </source>
</evidence>
<feature type="chain" id="PRO_5003841164" evidence="3">
    <location>
        <begin position="20"/>
        <end position="465"/>
    </location>
</feature>
<keyword evidence="4" id="KW-0645">Protease</keyword>
<dbReference type="OrthoDB" id="9802627at2"/>
<proteinExistence type="inferred from homology"/>
<keyword evidence="4" id="KW-0121">Carboxypeptidase</keyword>
<accession>K0XFQ8</accession>
<organism evidence="4 5">
    <name type="scientific">Barnesiella intestinihominis YIT 11860</name>
    <dbReference type="NCBI Taxonomy" id="742726"/>
    <lineage>
        <taxon>Bacteria</taxon>
        <taxon>Pseudomonadati</taxon>
        <taxon>Bacteroidota</taxon>
        <taxon>Bacteroidia</taxon>
        <taxon>Bacteroidales</taxon>
        <taxon>Barnesiellaceae</taxon>
        <taxon>Barnesiella</taxon>
    </lineage>
</organism>
<feature type="signal peptide" evidence="3">
    <location>
        <begin position="1"/>
        <end position="19"/>
    </location>
</feature>
<comment type="similarity">
    <text evidence="1">Belongs to the peptidase S13 family.</text>
</comment>
<dbReference type="AlphaFoldDB" id="K0XFQ8"/>
<reference evidence="4 5" key="1">
    <citation type="submission" date="2012-08" db="EMBL/GenBank/DDBJ databases">
        <title>The Genome Sequence of Barnesiella intestinihominis YIT 11860.</title>
        <authorList>
            <consortium name="The Broad Institute Genome Sequencing Platform"/>
            <person name="Earl A."/>
            <person name="Ward D."/>
            <person name="Feldgarden M."/>
            <person name="Gevers D."/>
            <person name="Morotomi M."/>
            <person name="Walker B."/>
            <person name="Young S.K."/>
            <person name="Zeng Q."/>
            <person name="Gargeya S."/>
            <person name="Fitzgerald M."/>
            <person name="Haas B."/>
            <person name="Abouelleil A."/>
            <person name="Alvarado L."/>
            <person name="Arachchi H.M."/>
            <person name="Berlin A.M."/>
            <person name="Chapman S.B."/>
            <person name="Goldberg J."/>
            <person name="Griggs A."/>
            <person name="Gujja S."/>
            <person name="Hansen M."/>
            <person name="Howarth C."/>
            <person name="Imamovic A."/>
            <person name="Larimer J."/>
            <person name="McCowen C."/>
            <person name="Montmayeur A."/>
            <person name="Murphy C."/>
            <person name="Neiman D."/>
            <person name="Pearson M."/>
            <person name="Priest M."/>
            <person name="Roberts A."/>
            <person name="Saif S."/>
            <person name="Shea T."/>
            <person name="Sisk P."/>
            <person name="Sykes S."/>
            <person name="Wortman J."/>
            <person name="Nusbaum C."/>
            <person name="Birren B."/>
        </authorList>
    </citation>
    <scope>NUCLEOTIDE SEQUENCE [LARGE SCALE GENOMIC DNA]</scope>
    <source>
        <strain evidence="4 5">YIT 11860</strain>
    </source>
</reference>
<dbReference type="PANTHER" id="PTHR30023:SF0">
    <property type="entry name" value="PENICILLIN-SENSITIVE CARBOXYPEPTIDASE A"/>
    <property type="match status" value="1"/>
</dbReference>
<dbReference type="HOGENOM" id="CLU_017692_1_2_10"/>
<evidence type="ECO:0000256" key="3">
    <source>
        <dbReference type="SAM" id="SignalP"/>
    </source>
</evidence>
<dbReference type="eggNOG" id="COG2027">
    <property type="taxonomic scope" value="Bacteria"/>
</dbReference>
<dbReference type="PRINTS" id="PR00922">
    <property type="entry name" value="DADACBPTASE3"/>
</dbReference>
<evidence type="ECO:0000313" key="4">
    <source>
        <dbReference type="EMBL" id="EJZ62765.1"/>
    </source>
</evidence>
<name>K0XFQ8_9BACT</name>
<evidence type="ECO:0000256" key="2">
    <source>
        <dbReference type="ARBA" id="ARBA00022801"/>
    </source>
</evidence>
<dbReference type="Pfam" id="PF02113">
    <property type="entry name" value="Peptidase_S13"/>
    <property type="match status" value="1"/>
</dbReference>
<keyword evidence="5" id="KW-1185">Reference proteome</keyword>
<dbReference type="InterPro" id="IPR012338">
    <property type="entry name" value="Beta-lactam/transpept-like"/>
</dbReference>